<evidence type="ECO:0000256" key="1">
    <source>
        <dbReference type="SAM" id="SignalP"/>
    </source>
</evidence>
<organism evidence="2 3">
    <name type="scientific">Pseudomaricurvus hydrocarbonicus</name>
    <dbReference type="NCBI Taxonomy" id="1470433"/>
    <lineage>
        <taxon>Bacteria</taxon>
        <taxon>Pseudomonadati</taxon>
        <taxon>Pseudomonadota</taxon>
        <taxon>Gammaproteobacteria</taxon>
        <taxon>Cellvibrionales</taxon>
        <taxon>Cellvibrionaceae</taxon>
        <taxon>Pseudomaricurvus</taxon>
    </lineage>
</organism>
<evidence type="ECO:0000313" key="3">
    <source>
        <dbReference type="Proteomes" id="UP000787472"/>
    </source>
</evidence>
<evidence type="ECO:0000313" key="2">
    <source>
        <dbReference type="EMBL" id="NHO68051.1"/>
    </source>
</evidence>
<proteinExistence type="predicted"/>
<dbReference type="RefSeq" id="WP_167191674.1">
    <property type="nucleotide sequence ID" value="NZ_JAAONZ010000023.1"/>
</dbReference>
<reference evidence="2" key="1">
    <citation type="submission" date="2020-03" db="EMBL/GenBank/DDBJ databases">
        <authorList>
            <person name="Guo F."/>
        </authorList>
    </citation>
    <scope>NUCLEOTIDE SEQUENCE</scope>
    <source>
        <strain evidence="2">JCM 30134</strain>
    </source>
</reference>
<dbReference type="EMBL" id="JAAONZ010000023">
    <property type="protein sequence ID" value="NHO68051.1"/>
    <property type="molecule type" value="Genomic_DNA"/>
</dbReference>
<feature type="chain" id="PRO_5039044637" description="Lipoprotein" evidence="1">
    <location>
        <begin position="18"/>
        <end position="225"/>
    </location>
</feature>
<keyword evidence="1" id="KW-0732">Signal</keyword>
<dbReference type="AlphaFoldDB" id="A0A9E5MPH8"/>
<accession>A0A9E5MPH8</accession>
<protein>
    <recommendedName>
        <fullName evidence="4">Lipoprotein</fullName>
    </recommendedName>
</protein>
<keyword evidence="3" id="KW-1185">Reference proteome</keyword>
<feature type="signal peptide" evidence="1">
    <location>
        <begin position="1"/>
        <end position="17"/>
    </location>
</feature>
<comment type="caution">
    <text evidence="2">The sequence shown here is derived from an EMBL/GenBank/DDBJ whole genome shotgun (WGS) entry which is preliminary data.</text>
</comment>
<evidence type="ECO:0008006" key="4">
    <source>
        <dbReference type="Google" id="ProtNLM"/>
    </source>
</evidence>
<dbReference type="Proteomes" id="UP000787472">
    <property type="component" value="Unassembled WGS sequence"/>
</dbReference>
<sequence length="225" mass="25533">MQRWLWLVVVFSLWGCAADPAGFSVKGMAKTDIDLVADIHRRATKEILYELTTKMYRRNPDQLKKTNATIDSRWQQIQALAIERRSTRELGGRRGVEAMRLAFETGYTGDRVFALMVGLTGMLAEAYGYKQEFYWLDSLDQQSLYNSARNIEVMVWLLRSRRDASGEPLILTDTLAGELVNLSFERLFGKLIAHQDALSHVMAGKTQRAVNTVAHGLVSMTFKPL</sequence>
<gene>
    <name evidence="2" type="ORF">G8770_21090</name>
</gene>
<name>A0A9E5MPH8_9GAMM</name>